<name>A0AAJ3NZA3_ECOLX</name>
<evidence type="ECO:0000313" key="2">
    <source>
        <dbReference type="Proteomes" id="UP000243401"/>
    </source>
</evidence>
<comment type="caution">
    <text evidence="1">The sequence shown here is derived from an EMBL/GenBank/DDBJ whole genome shotgun (WGS) entry which is preliminary data.</text>
</comment>
<accession>A0AAJ3NZA3</accession>
<reference evidence="1 2" key="1">
    <citation type="submission" date="2010-04" db="EMBL/GenBank/DDBJ databases">
        <title>The Genome Sequence of Escherichia coli H605.</title>
        <authorList>
            <consortium name="The Broad Institute Genome Sequencing Platform"/>
            <consortium name="The Broad Institute Genome Sequencing Center for Infectious Disease"/>
            <person name="Feldgarden M."/>
            <person name="Gordon D.M."/>
            <person name="Johnson J.R."/>
            <person name="Johnston B.D."/>
            <person name="Young S."/>
            <person name="Zeng Q."/>
            <person name="Koehrsen M."/>
            <person name="Alvarado L."/>
            <person name="Berlin A.M."/>
            <person name="Borenstein D."/>
            <person name="Chapman S.B."/>
            <person name="Chen Z."/>
            <person name="Engels R."/>
            <person name="Freedman E."/>
            <person name="Gellesch M."/>
            <person name="Goldberg J."/>
            <person name="Griggs A."/>
            <person name="Gujja S."/>
            <person name="Heilman E.R."/>
            <person name="Heiman D.I."/>
            <person name="Hepburn T.A."/>
            <person name="Howarth C."/>
            <person name="Jen D."/>
            <person name="Larson L."/>
            <person name="Mehta T."/>
            <person name="Park D."/>
            <person name="Pearson M."/>
            <person name="Richards J."/>
            <person name="Roberts A."/>
            <person name="Saif S."/>
            <person name="Shea T.D."/>
            <person name="Shenoy N."/>
            <person name="Sisk P."/>
            <person name="Stolte C."/>
            <person name="Sykes S.N."/>
            <person name="Walk T."/>
            <person name="White J."/>
            <person name="Yandava C."/>
            <person name="Haas B."/>
            <person name="Henn M.R."/>
            <person name="Nusbaum C."/>
            <person name="Birren B."/>
        </authorList>
    </citation>
    <scope>NUCLEOTIDE SEQUENCE [LARGE SCALE GENOMIC DNA]</scope>
    <source>
        <strain evidence="1 2">H605</strain>
    </source>
</reference>
<sequence>HRTAIKVGKVPANVCPVIVQVKARHCVTWTVYPFFEV</sequence>
<dbReference type="EMBL" id="ADJX01000003">
    <property type="protein sequence ID" value="OSL48349.1"/>
    <property type="molecule type" value="Genomic_DNA"/>
</dbReference>
<organism evidence="1 2">
    <name type="scientific">Escherichia coli H605</name>
    <dbReference type="NCBI Taxonomy" id="656410"/>
    <lineage>
        <taxon>Bacteria</taxon>
        <taxon>Pseudomonadati</taxon>
        <taxon>Pseudomonadota</taxon>
        <taxon>Gammaproteobacteria</taxon>
        <taxon>Enterobacterales</taxon>
        <taxon>Enterobacteriaceae</taxon>
        <taxon>Escherichia</taxon>
    </lineage>
</organism>
<dbReference type="AlphaFoldDB" id="A0AAJ3NZA3"/>
<feature type="non-terminal residue" evidence="1">
    <location>
        <position position="1"/>
    </location>
</feature>
<proteinExistence type="predicted"/>
<protein>
    <submittedName>
        <fullName evidence="1">Uncharacterized protein</fullName>
    </submittedName>
</protein>
<evidence type="ECO:0000313" key="1">
    <source>
        <dbReference type="EMBL" id="OSL48349.1"/>
    </source>
</evidence>
<dbReference type="Proteomes" id="UP000243401">
    <property type="component" value="Unassembled WGS sequence"/>
</dbReference>
<gene>
    <name evidence="1" type="ORF">EATG_03058</name>
</gene>